<dbReference type="PROSITE" id="PS00086">
    <property type="entry name" value="CYTOCHROME_P450"/>
    <property type="match status" value="1"/>
</dbReference>
<comment type="subcellular location">
    <subcellularLocation>
        <location evidence="2">Membrane</location>
        <topology evidence="2">Single-pass membrane protein</topology>
    </subcellularLocation>
</comment>
<keyword evidence="14" id="KW-0732">Signal</keyword>
<organism evidence="15 16">
    <name type="scientific">Phtheirospermum japonicum</name>
    <dbReference type="NCBI Taxonomy" id="374723"/>
    <lineage>
        <taxon>Eukaryota</taxon>
        <taxon>Viridiplantae</taxon>
        <taxon>Streptophyta</taxon>
        <taxon>Embryophyta</taxon>
        <taxon>Tracheophyta</taxon>
        <taxon>Spermatophyta</taxon>
        <taxon>Magnoliopsida</taxon>
        <taxon>eudicotyledons</taxon>
        <taxon>Gunneridae</taxon>
        <taxon>Pentapetalae</taxon>
        <taxon>asterids</taxon>
        <taxon>lamiids</taxon>
        <taxon>Lamiales</taxon>
        <taxon>Orobanchaceae</taxon>
        <taxon>Orobanchaceae incertae sedis</taxon>
        <taxon>Phtheirospermum</taxon>
    </lineage>
</organism>
<evidence type="ECO:0000313" key="16">
    <source>
        <dbReference type="Proteomes" id="UP000653305"/>
    </source>
</evidence>
<evidence type="ECO:0000256" key="14">
    <source>
        <dbReference type="SAM" id="SignalP"/>
    </source>
</evidence>
<feature type="chain" id="PRO_5032734939" evidence="14">
    <location>
        <begin position="22"/>
        <end position="454"/>
    </location>
</feature>
<dbReference type="GO" id="GO:0020037">
    <property type="term" value="F:heme binding"/>
    <property type="evidence" value="ECO:0007669"/>
    <property type="project" value="InterPro"/>
</dbReference>
<evidence type="ECO:0000256" key="11">
    <source>
        <dbReference type="ARBA" id="ARBA00023136"/>
    </source>
</evidence>
<reference evidence="15" key="1">
    <citation type="submission" date="2020-07" db="EMBL/GenBank/DDBJ databases">
        <title>Ethylene signaling mediates host invasion by parasitic plants.</title>
        <authorList>
            <person name="Yoshida S."/>
        </authorList>
    </citation>
    <scope>NUCLEOTIDE SEQUENCE</scope>
    <source>
        <strain evidence="15">Okayama</strain>
    </source>
</reference>
<dbReference type="SUPFAM" id="SSF48264">
    <property type="entry name" value="Cytochrome P450"/>
    <property type="match status" value="1"/>
</dbReference>
<keyword evidence="10 13" id="KW-0503">Monooxygenase</keyword>
<dbReference type="GO" id="GO:0016020">
    <property type="term" value="C:membrane"/>
    <property type="evidence" value="ECO:0007669"/>
    <property type="project" value="UniProtKB-SubCell"/>
</dbReference>
<evidence type="ECO:0000256" key="1">
    <source>
        <dbReference type="ARBA" id="ARBA00001971"/>
    </source>
</evidence>
<evidence type="ECO:0000256" key="12">
    <source>
        <dbReference type="PIRSR" id="PIRSR602401-1"/>
    </source>
</evidence>
<evidence type="ECO:0000256" key="7">
    <source>
        <dbReference type="ARBA" id="ARBA00022989"/>
    </source>
</evidence>
<feature type="signal peptide" evidence="14">
    <location>
        <begin position="1"/>
        <end position="21"/>
    </location>
</feature>
<comment type="similarity">
    <text evidence="3 13">Belongs to the cytochrome P450 family.</text>
</comment>
<evidence type="ECO:0000256" key="6">
    <source>
        <dbReference type="ARBA" id="ARBA00022723"/>
    </source>
</evidence>
<dbReference type="Gene3D" id="1.10.630.10">
    <property type="entry name" value="Cytochrome P450"/>
    <property type="match status" value="2"/>
</dbReference>
<accession>A0A830BGT9</accession>
<keyword evidence="8 13" id="KW-0560">Oxidoreductase</keyword>
<evidence type="ECO:0000256" key="10">
    <source>
        <dbReference type="ARBA" id="ARBA00023033"/>
    </source>
</evidence>
<gene>
    <name evidence="15" type="ORF">PHJA_000454900</name>
</gene>
<name>A0A830BGT9_9LAMI</name>
<evidence type="ECO:0000256" key="8">
    <source>
        <dbReference type="ARBA" id="ARBA00023002"/>
    </source>
</evidence>
<keyword evidence="4 12" id="KW-0349">Heme</keyword>
<evidence type="ECO:0000256" key="3">
    <source>
        <dbReference type="ARBA" id="ARBA00010617"/>
    </source>
</evidence>
<dbReference type="EMBL" id="BMAC01000058">
    <property type="protein sequence ID" value="GFP83115.1"/>
    <property type="molecule type" value="Genomic_DNA"/>
</dbReference>
<feature type="binding site" description="axial binding residue" evidence="12">
    <location>
        <position position="395"/>
    </location>
    <ligand>
        <name>heme</name>
        <dbReference type="ChEBI" id="CHEBI:30413"/>
    </ligand>
    <ligandPart>
        <name>Fe</name>
        <dbReference type="ChEBI" id="CHEBI:18248"/>
    </ligandPart>
</feature>
<dbReference type="Proteomes" id="UP000653305">
    <property type="component" value="Unassembled WGS sequence"/>
</dbReference>
<keyword evidence="5" id="KW-0812">Transmembrane</keyword>
<dbReference type="GO" id="GO:0016705">
    <property type="term" value="F:oxidoreductase activity, acting on paired donors, with incorporation or reduction of molecular oxygen"/>
    <property type="evidence" value="ECO:0007669"/>
    <property type="project" value="InterPro"/>
</dbReference>
<evidence type="ECO:0000256" key="9">
    <source>
        <dbReference type="ARBA" id="ARBA00023004"/>
    </source>
</evidence>
<dbReference type="PANTHER" id="PTHR47955:SF22">
    <property type="entry name" value="CYTOCHROME P450 83B1-LIKE"/>
    <property type="match status" value="1"/>
</dbReference>
<evidence type="ECO:0000313" key="15">
    <source>
        <dbReference type="EMBL" id="GFP83115.1"/>
    </source>
</evidence>
<comment type="caution">
    <text evidence="15">The sequence shown here is derived from an EMBL/GenBank/DDBJ whole genome shotgun (WGS) entry which is preliminary data.</text>
</comment>
<keyword evidence="6 12" id="KW-0479">Metal-binding</keyword>
<evidence type="ECO:0000256" key="5">
    <source>
        <dbReference type="ARBA" id="ARBA00022692"/>
    </source>
</evidence>
<keyword evidence="11" id="KW-0472">Membrane</keyword>
<proteinExistence type="inferred from homology"/>
<dbReference type="OrthoDB" id="2789670at2759"/>
<comment type="cofactor">
    <cofactor evidence="1 12">
        <name>heme</name>
        <dbReference type="ChEBI" id="CHEBI:30413"/>
    </cofactor>
</comment>
<protein>
    <submittedName>
        <fullName evidence="15">Cytochrome p450 83b1</fullName>
    </submittedName>
</protein>
<evidence type="ECO:0000256" key="13">
    <source>
        <dbReference type="RuleBase" id="RU000461"/>
    </source>
</evidence>
<dbReference type="FunFam" id="1.10.630.10:FF:000126">
    <property type="entry name" value="Predicted protein"/>
    <property type="match status" value="1"/>
</dbReference>
<dbReference type="InterPro" id="IPR002401">
    <property type="entry name" value="Cyt_P450_E_grp-I"/>
</dbReference>
<evidence type="ECO:0000256" key="2">
    <source>
        <dbReference type="ARBA" id="ARBA00004167"/>
    </source>
</evidence>
<keyword evidence="7" id="KW-1133">Transmembrane helix</keyword>
<dbReference type="GO" id="GO:0005506">
    <property type="term" value="F:iron ion binding"/>
    <property type="evidence" value="ECO:0007669"/>
    <property type="project" value="InterPro"/>
</dbReference>
<dbReference type="Pfam" id="PF00067">
    <property type="entry name" value="p450"/>
    <property type="match status" value="2"/>
</dbReference>
<dbReference type="PRINTS" id="PR00385">
    <property type="entry name" value="P450"/>
</dbReference>
<keyword evidence="16" id="KW-1185">Reference proteome</keyword>
<dbReference type="InterPro" id="IPR001128">
    <property type="entry name" value="Cyt_P450"/>
</dbReference>
<dbReference type="CDD" id="cd11072">
    <property type="entry name" value="CYP71-like"/>
    <property type="match status" value="1"/>
</dbReference>
<dbReference type="AlphaFoldDB" id="A0A830BGT9"/>
<dbReference type="InterPro" id="IPR017972">
    <property type="entry name" value="Cyt_P450_CS"/>
</dbReference>
<dbReference type="InterPro" id="IPR036396">
    <property type="entry name" value="Cyt_P450_sf"/>
</dbReference>
<evidence type="ECO:0000256" key="4">
    <source>
        <dbReference type="ARBA" id="ARBA00022617"/>
    </source>
</evidence>
<dbReference type="GO" id="GO:0004497">
    <property type="term" value="F:monooxygenase activity"/>
    <property type="evidence" value="ECO:0007669"/>
    <property type="project" value="UniProtKB-KW"/>
</dbReference>
<dbReference type="PANTHER" id="PTHR47955">
    <property type="entry name" value="CYTOCHROME P450 FAMILY 71 PROTEIN"/>
    <property type="match status" value="1"/>
</dbReference>
<dbReference type="PRINTS" id="PR00463">
    <property type="entry name" value="EP450I"/>
</dbReference>
<sequence>MILHLLLISLPIIIFLYFLHKNRNPIKTLVPPGPPGLPLIGNIHQLASVKTPHVYLWQLSKKYGPLIHMTLGSKQVFVISSAKLAKQVFKTQDTAFSSRPKHLGQQTLSYNRFDITFSPYNNYWREVRKIAVINLFSLKKLQSFRPIREDEMSRLMAKISGFASSNQAVDLSETTIALGSTLISRIAFGKRYDEHGSEMQRFDELELIDEHLSRNKKVDEEEDILDILIQLKEQKDCSVDLTWDNIKALLLNIFVAAADTSAVSIVWTMTALIKAPHVMKKAQAEIRNSIGKKGTVDEDDLPSLSYLKALIKESFRMYPPAPLLIRETIEKCTLDSYEVQPKTTVFINSWAIARDPEYWGDRPHEFLPERFLNSDIDIKGQDFGVVPFGSGRRVCPGMLMGLANVELTVANLLYAFDWELPQGVQAEDVDTEALPGLAVHKKNPLLLVPKKYVA</sequence>
<keyword evidence="9 12" id="KW-0408">Iron</keyword>